<keyword evidence="2" id="KW-1185">Reference proteome</keyword>
<name>A0A251TV47_HELAN</name>
<proteinExistence type="predicted"/>
<gene>
    <name evidence="1" type="ORF">HannXRQ_Chr09g0251801</name>
</gene>
<organism evidence="1 2">
    <name type="scientific">Helianthus annuus</name>
    <name type="common">Common sunflower</name>
    <dbReference type="NCBI Taxonomy" id="4232"/>
    <lineage>
        <taxon>Eukaryota</taxon>
        <taxon>Viridiplantae</taxon>
        <taxon>Streptophyta</taxon>
        <taxon>Embryophyta</taxon>
        <taxon>Tracheophyta</taxon>
        <taxon>Spermatophyta</taxon>
        <taxon>Magnoliopsida</taxon>
        <taxon>eudicotyledons</taxon>
        <taxon>Gunneridae</taxon>
        <taxon>Pentapetalae</taxon>
        <taxon>asterids</taxon>
        <taxon>campanulids</taxon>
        <taxon>Asterales</taxon>
        <taxon>Asteraceae</taxon>
        <taxon>Asteroideae</taxon>
        <taxon>Heliantheae alliance</taxon>
        <taxon>Heliantheae</taxon>
        <taxon>Helianthus</taxon>
    </lineage>
</organism>
<dbReference type="EMBL" id="CM007898">
    <property type="protein sequence ID" value="OTG14649.1"/>
    <property type="molecule type" value="Genomic_DNA"/>
</dbReference>
<sequence>MLLYHIRHFEYVPLFICTFPRRVLCTGILRFFVHAIQTSEKVNFIFEHAIGVFSRKDDANHTRALSSGWQL</sequence>
<evidence type="ECO:0000313" key="2">
    <source>
        <dbReference type="Proteomes" id="UP000215914"/>
    </source>
</evidence>
<dbReference type="Proteomes" id="UP000215914">
    <property type="component" value="Chromosome 9"/>
</dbReference>
<dbReference type="InParanoid" id="A0A251TV47"/>
<protein>
    <submittedName>
        <fullName evidence="1">Uncharacterized protein</fullName>
    </submittedName>
</protein>
<accession>A0A251TV47</accession>
<dbReference type="AlphaFoldDB" id="A0A251TV47"/>
<evidence type="ECO:0000313" key="1">
    <source>
        <dbReference type="EMBL" id="OTG14649.1"/>
    </source>
</evidence>
<reference evidence="2" key="1">
    <citation type="journal article" date="2017" name="Nature">
        <title>The sunflower genome provides insights into oil metabolism, flowering and Asterid evolution.</title>
        <authorList>
            <person name="Badouin H."/>
            <person name="Gouzy J."/>
            <person name="Grassa C.J."/>
            <person name="Murat F."/>
            <person name="Staton S.E."/>
            <person name="Cottret L."/>
            <person name="Lelandais-Briere C."/>
            <person name="Owens G.L."/>
            <person name="Carrere S."/>
            <person name="Mayjonade B."/>
            <person name="Legrand L."/>
            <person name="Gill N."/>
            <person name="Kane N.C."/>
            <person name="Bowers J.E."/>
            <person name="Hubner S."/>
            <person name="Bellec A."/>
            <person name="Berard A."/>
            <person name="Berges H."/>
            <person name="Blanchet N."/>
            <person name="Boniface M.C."/>
            <person name="Brunel D."/>
            <person name="Catrice O."/>
            <person name="Chaidir N."/>
            <person name="Claudel C."/>
            <person name="Donnadieu C."/>
            <person name="Faraut T."/>
            <person name="Fievet G."/>
            <person name="Helmstetter N."/>
            <person name="King M."/>
            <person name="Knapp S.J."/>
            <person name="Lai Z."/>
            <person name="Le Paslier M.C."/>
            <person name="Lippi Y."/>
            <person name="Lorenzon L."/>
            <person name="Mandel J.R."/>
            <person name="Marage G."/>
            <person name="Marchand G."/>
            <person name="Marquand E."/>
            <person name="Bret-Mestries E."/>
            <person name="Morien E."/>
            <person name="Nambeesan S."/>
            <person name="Nguyen T."/>
            <person name="Pegot-Espagnet P."/>
            <person name="Pouilly N."/>
            <person name="Raftis F."/>
            <person name="Sallet E."/>
            <person name="Schiex T."/>
            <person name="Thomas J."/>
            <person name="Vandecasteele C."/>
            <person name="Vares D."/>
            <person name="Vear F."/>
            <person name="Vautrin S."/>
            <person name="Crespi M."/>
            <person name="Mangin B."/>
            <person name="Burke J.M."/>
            <person name="Salse J."/>
            <person name="Munos S."/>
            <person name="Vincourt P."/>
            <person name="Rieseberg L.H."/>
            <person name="Langlade N.B."/>
        </authorList>
    </citation>
    <scope>NUCLEOTIDE SEQUENCE [LARGE SCALE GENOMIC DNA]</scope>
    <source>
        <strain evidence="2">cv. SF193</strain>
    </source>
</reference>